<reference evidence="16" key="1">
    <citation type="journal article" date="2021" name="bioRxiv">
        <title>Whole Genome Assembly and Annotation of Northern Wild Rice, Zizania palustris L., Supports a Whole Genome Duplication in the Zizania Genus.</title>
        <authorList>
            <person name="Haas M."/>
            <person name="Kono T."/>
            <person name="Macchietto M."/>
            <person name="Millas R."/>
            <person name="McGilp L."/>
            <person name="Shao M."/>
            <person name="Duquette J."/>
            <person name="Hirsch C.N."/>
            <person name="Kimball J."/>
        </authorList>
    </citation>
    <scope>NUCLEOTIDE SEQUENCE</scope>
    <source>
        <tissue evidence="16">Fresh leaf tissue</tissue>
    </source>
</reference>
<keyword evidence="4 13" id="KW-0732">Signal</keyword>
<dbReference type="Pfam" id="PF07714">
    <property type="entry name" value="PK_Tyr_Ser-Thr"/>
    <property type="match status" value="1"/>
</dbReference>
<evidence type="ECO:0000256" key="3">
    <source>
        <dbReference type="ARBA" id="ARBA00022679"/>
    </source>
</evidence>
<dbReference type="InterPro" id="IPR008271">
    <property type="entry name" value="Ser/Thr_kinase_AS"/>
</dbReference>
<feature type="signal peptide" evidence="13">
    <location>
        <begin position="1"/>
        <end position="19"/>
    </location>
</feature>
<evidence type="ECO:0000256" key="9">
    <source>
        <dbReference type="ARBA" id="ARBA00023180"/>
    </source>
</evidence>
<organism evidence="16 17">
    <name type="scientific">Zizania palustris</name>
    <name type="common">Northern wild rice</name>
    <dbReference type="NCBI Taxonomy" id="103762"/>
    <lineage>
        <taxon>Eukaryota</taxon>
        <taxon>Viridiplantae</taxon>
        <taxon>Streptophyta</taxon>
        <taxon>Embryophyta</taxon>
        <taxon>Tracheophyta</taxon>
        <taxon>Spermatophyta</taxon>
        <taxon>Magnoliopsida</taxon>
        <taxon>Liliopsida</taxon>
        <taxon>Poales</taxon>
        <taxon>Poaceae</taxon>
        <taxon>BOP clade</taxon>
        <taxon>Oryzoideae</taxon>
        <taxon>Oryzeae</taxon>
        <taxon>Zizaniinae</taxon>
        <taxon>Zizania</taxon>
    </lineage>
</organism>
<feature type="chain" id="PRO_5035151044" description="Protein kinase domain-containing protein" evidence="13">
    <location>
        <begin position="20"/>
        <end position="751"/>
    </location>
</feature>
<evidence type="ECO:0000259" key="15">
    <source>
        <dbReference type="PROSITE" id="PS50026"/>
    </source>
</evidence>
<dbReference type="PROSITE" id="PS50026">
    <property type="entry name" value="EGF_3"/>
    <property type="match status" value="1"/>
</dbReference>
<comment type="caution">
    <text evidence="16">The sequence shown here is derived from an EMBL/GenBank/DDBJ whole genome shotgun (WGS) entry which is preliminary data.</text>
</comment>
<evidence type="ECO:0000256" key="7">
    <source>
        <dbReference type="ARBA" id="ARBA00022840"/>
    </source>
</evidence>
<dbReference type="OrthoDB" id="4062651at2759"/>
<evidence type="ECO:0000256" key="8">
    <source>
        <dbReference type="ARBA" id="ARBA00023157"/>
    </source>
</evidence>
<accession>A0A8J5SZW7</accession>
<evidence type="ECO:0000313" key="16">
    <source>
        <dbReference type="EMBL" id="KAG8071498.1"/>
    </source>
</evidence>
<protein>
    <recommendedName>
        <fullName evidence="18">Protein kinase domain-containing protein</fullName>
    </recommendedName>
</protein>
<evidence type="ECO:0000256" key="4">
    <source>
        <dbReference type="ARBA" id="ARBA00022729"/>
    </source>
</evidence>
<dbReference type="InterPro" id="IPR001245">
    <property type="entry name" value="Ser-Thr/Tyr_kinase_cat_dom"/>
</dbReference>
<keyword evidence="17" id="KW-1185">Reference proteome</keyword>
<dbReference type="Proteomes" id="UP000729402">
    <property type="component" value="Unassembled WGS sequence"/>
</dbReference>
<dbReference type="InterPro" id="IPR045274">
    <property type="entry name" value="WAK-like"/>
</dbReference>
<dbReference type="InterPro" id="IPR018097">
    <property type="entry name" value="EGF_Ca-bd_CS"/>
</dbReference>
<keyword evidence="12" id="KW-0472">Membrane</keyword>
<dbReference type="Pfam" id="PF13947">
    <property type="entry name" value="GUB_WAK_bind"/>
    <property type="match status" value="1"/>
</dbReference>
<evidence type="ECO:0000256" key="1">
    <source>
        <dbReference type="ARBA" id="ARBA00004479"/>
    </source>
</evidence>
<keyword evidence="10" id="KW-0245">EGF-like domain</keyword>
<dbReference type="PANTHER" id="PTHR27005">
    <property type="entry name" value="WALL-ASSOCIATED RECEPTOR KINASE-LIKE 21"/>
    <property type="match status" value="1"/>
</dbReference>
<feature type="domain" description="Protein kinase" evidence="14">
    <location>
        <begin position="425"/>
        <end position="707"/>
    </location>
</feature>
<dbReference type="GO" id="GO:0005886">
    <property type="term" value="C:plasma membrane"/>
    <property type="evidence" value="ECO:0007669"/>
    <property type="project" value="TreeGrafter"/>
</dbReference>
<evidence type="ECO:0000256" key="2">
    <source>
        <dbReference type="ARBA" id="ARBA00022527"/>
    </source>
</evidence>
<evidence type="ECO:0000256" key="10">
    <source>
        <dbReference type="PROSITE-ProRule" id="PRU00076"/>
    </source>
</evidence>
<evidence type="ECO:0000256" key="12">
    <source>
        <dbReference type="SAM" id="Phobius"/>
    </source>
</evidence>
<dbReference type="GO" id="GO:0007166">
    <property type="term" value="P:cell surface receptor signaling pathway"/>
    <property type="evidence" value="ECO:0007669"/>
    <property type="project" value="InterPro"/>
</dbReference>
<comment type="subcellular location">
    <subcellularLocation>
        <location evidence="1">Membrane</location>
        <topology evidence="1">Single-pass type I membrane protein</topology>
    </subcellularLocation>
</comment>
<keyword evidence="2" id="KW-0723">Serine/threonine-protein kinase</keyword>
<dbReference type="GO" id="GO:0005509">
    <property type="term" value="F:calcium ion binding"/>
    <property type="evidence" value="ECO:0007669"/>
    <property type="project" value="InterPro"/>
</dbReference>
<dbReference type="PROSITE" id="PS00108">
    <property type="entry name" value="PROTEIN_KINASE_ST"/>
    <property type="match status" value="1"/>
</dbReference>
<dbReference type="FunFam" id="2.10.25.10:FF:001055">
    <property type="entry name" value="Wall-associated receptor kinase-like 8"/>
    <property type="match status" value="1"/>
</dbReference>
<dbReference type="InterPro" id="IPR001881">
    <property type="entry name" value="EGF-like_Ca-bd_dom"/>
</dbReference>
<keyword evidence="7 11" id="KW-0067">ATP-binding</keyword>
<feature type="transmembrane region" description="Helical" evidence="12">
    <location>
        <begin position="351"/>
        <end position="376"/>
    </location>
</feature>
<evidence type="ECO:0000256" key="13">
    <source>
        <dbReference type="SAM" id="SignalP"/>
    </source>
</evidence>
<evidence type="ECO:0008006" key="18">
    <source>
        <dbReference type="Google" id="ProtNLM"/>
    </source>
</evidence>
<keyword evidence="8" id="KW-1015">Disulfide bond</keyword>
<evidence type="ECO:0000259" key="14">
    <source>
        <dbReference type="PROSITE" id="PS50011"/>
    </source>
</evidence>
<feature type="domain" description="EGF-like" evidence="15">
    <location>
        <begin position="301"/>
        <end position="338"/>
    </location>
</feature>
<keyword evidence="12" id="KW-0812">Transmembrane</keyword>
<dbReference type="SMART" id="SM00179">
    <property type="entry name" value="EGF_CA"/>
    <property type="match status" value="1"/>
</dbReference>
<keyword evidence="9" id="KW-0325">Glycoprotein</keyword>
<sequence>MPLPLIILALSAWPAAAAAAAAMQPSDTCLRRCGDVEIPYPFGVGSGCHLETGDWTFKMSCNRTDDGRLRVYNYEIEVVDFSVQRGQLRIYNSINPWCYNATTAAMNDQSNWWYDMSITNFRINDALNRFTVVGCNSLAYIRSLNDTADGRYMTGCMSMCPGAGQLQNGSCAGVGCCQTAIPSGLNAYNVSFEEKFNTSGIAGFSPCSYAVLLETAEFDFRTTYVTTEEFMVATGGQVPLVLDWAIGNKTCEEAKRNASAYACVSDNSECVDSKYGRGRGYLCNCSAGYEGNPYLLDGCQDINECEDKRFRYPCSVPGTCANTPGGFICACSDTTTGNAYNGTCWDTKSQLGWKIAIGVSTGVVVLIVAVSCVYMIHQKRRLAKIKREHFRQHGGLLLFEEMKSRQGLSFTLFTQDELEHATNRFDERNVIGRGGNGTVYKGTTKDNAVVAIKRCRLAASERQKKEFGKEMLILSQINHRNIVKLYGCCLEVEVPMLVYKYMPNGTLYRLIHGAPAPRIPFAARVRIAHQTAEALAYLHSWASPPIIHGDVKTSNILLDEDYTAKVSDFGASTLAPTDAAQFVTFVQGTCGYLDPEYMRTCRLTDKSDVYSFGVVLLELLTCRKALNLEELEEEKYLSSQFLLVVRENRLEEILDPQIKSEQNIEVLEQVGELAKQCLEISGDRRPSMREVAEELDRLSKLSQHPWGQHKSEELVSLLDGSPFADSEIELSSSIRNVSISDSAYLGIRSPR</sequence>
<dbReference type="GO" id="GO:0004674">
    <property type="term" value="F:protein serine/threonine kinase activity"/>
    <property type="evidence" value="ECO:0007669"/>
    <property type="project" value="UniProtKB-KW"/>
</dbReference>
<dbReference type="FunFam" id="3.30.200.20:FF:000337">
    <property type="entry name" value="Wall-associated receptor kinase 3"/>
    <property type="match status" value="1"/>
</dbReference>
<feature type="binding site" evidence="11">
    <location>
        <position position="453"/>
    </location>
    <ligand>
        <name>ATP</name>
        <dbReference type="ChEBI" id="CHEBI:30616"/>
    </ligand>
</feature>
<dbReference type="PROSITE" id="PS00010">
    <property type="entry name" value="ASX_HYDROXYL"/>
    <property type="match status" value="1"/>
</dbReference>
<keyword evidence="3" id="KW-0808">Transferase</keyword>
<evidence type="ECO:0000313" key="17">
    <source>
        <dbReference type="Proteomes" id="UP000729402"/>
    </source>
</evidence>
<dbReference type="PROSITE" id="PS01187">
    <property type="entry name" value="EGF_CA"/>
    <property type="match status" value="1"/>
</dbReference>
<keyword evidence="5 11" id="KW-0547">Nucleotide-binding</keyword>
<dbReference type="CDD" id="cd00054">
    <property type="entry name" value="EGF_CA"/>
    <property type="match status" value="1"/>
</dbReference>
<dbReference type="GO" id="GO:0005524">
    <property type="term" value="F:ATP binding"/>
    <property type="evidence" value="ECO:0007669"/>
    <property type="project" value="UniProtKB-UniRule"/>
</dbReference>
<gene>
    <name evidence="16" type="ORF">GUJ93_ZPchr0006g43219</name>
</gene>
<dbReference type="InterPro" id="IPR000742">
    <property type="entry name" value="EGF"/>
</dbReference>
<evidence type="ECO:0000256" key="6">
    <source>
        <dbReference type="ARBA" id="ARBA00022777"/>
    </source>
</evidence>
<dbReference type="CDD" id="cd14066">
    <property type="entry name" value="STKc_IRAK"/>
    <property type="match status" value="1"/>
</dbReference>
<dbReference type="GO" id="GO:0030247">
    <property type="term" value="F:polysaccharide binding"/>
    <property type="evidence" value="ECO:0007669"/>
    <property type="project" value="InterPro"/>
</dbReference>
<keyword evidence="6" id="KW-0418">Kinase</keyword>
<dbReference type="SMART" id="SM00220">
    <property type="entry name" value="S_TKc"/>
    <property type="match status" value="1"/>
</dbReference>
<dbReference type="PROSITE" id="PS50011">
    <property type="entry name" value="PROTEIN_KINASE_DOM"/>
    <property type="match status" value="1"/>
</dbReference>
<evidence type="ECO:0000256" key="5">
    <source>
        <dbReference type="ARBA" id="ARBA00022741"/>
    </source>
</evidence>
<dbReference type="PROSITE" id="PS00107">
    <property type="entry name" value="PROTEIN_KINASE_ATP"/>
    <property type="match status" value="1"/>
</dbReference>
<dbReference type="InterPro" id="IPR000719">
    <property type="entry name" value="Prot_kinase_dom"/>
</dbReference>
<name>A0A8J5SZW7_ZIZPA</name>
<proteinExistence type="predicted"/>
<dbReference type="AlphaFoldDB" id="A0A8J5SZW7"/>
<evidence type="ECO:0000256" key="11">
    <source>
        <dbReference type="PROSITE-ProRule" id="PRU10141"/>
    </source>
</evidence>
<dbReference type="InterPro" id="IPR025287">
    <property type="entry name" value="WAK_GUB"/>
</dbReference>
<reference evidence="16" key="2">
    <citation type="submission" date="2021-02" db="EMBL/GenBank/DDBJ databases">
        <authorList>
            <person name="Kimball J.A."/>
            <person name="Haas M.W."/>
            <person name="Macchietto M."/>
            <person name="Kono T."/>
            <person name="Duquette J."/>
            <person name="Shao M."/>
        </authorList>
    </citation>
    <scope>NUCLEOTIDE SEQUENCE</scope>
    <source>
        <tissue evidence="16">Fresh leaf tissue</tissue>
    </source>
</reference>
<dbReference type="InterPro" id="IPR000152">
    <property type="entry name" value="EGF-type_Asp/Asn_hydroxyl_site"/>
</dbReference>
<dbReference type="FunFam" id="1.10.510.10:FF:000084">
    <property type="entry name" value="Wall-associated receptor kinase 2"/>
    <property type="match status" value="1"/>
</dbReference>
<keyword evidence="12" id="KW-1133">Transmembrane helix</keyword>
<dbReference type="InterPro" id="IPR017441">
    <property type="entry name" value="Protein_kinase_ATP_BS"/>
</dbReference>
<comment type="caution">
    <text evidence="10">Lacks conserved residue(s) required for the propagation of feature annotation.</text>
</comment>
<dbReference type="PANTHER" id="PTHR27005:SF6">
    <property type="entry name" value="WALL-ASSOCIATED RECEPTOR KINASE-LIKE 8"/>
    <property type="match status" value="1"/>
</dbReference>
<dbReference type="EMBL" id="JAAALK010000283">
    <property type="protein sequence ID" value="KAG8071498.1"/>
    <property type="molecule type" value="Genomic_DNA"/>
</dbReference>